<evidence type="ECO:0000256" key="5">
    <source>
        <dbReference type="SAM" id="MobiDB-lite"/>
    </source>
</evidence>
<dbReference type="WBParaSite" id="Minc3s00024g01507">
    <property type="protein sequence ID" value="Minc3s00024g01507"/>
    <property type="gene ID" value="Minc3s00024g01507"/>
</dbReference>
<dbReference type="GO" id="GO:0005886">
    <property type="term" value="C:plasma membrane"/>
    <property type="evidence" value="ECO:0007669"/>
    <property type="project" value="TreeGrafter"/>
</dbReference>
<comment type="similarity">
    <text evidence="2">Belongs to the CNRIP family.</text>
</comment>
<accession>A0A914KJN2</accession>
<dbReference type="Proteomes" id="UP000887563">
    <property type="component" value="Unplaced"/>
</dbReference>
<feature type="region of interest" description="Disordered" evidence="5">
    <location>
        <begin position="1"/>
        <end position="20"/>
    </location>
</feature>
<organism evidence="6 7">
    <name type="scientific">Meloidogyne incognita</name>
    <name type="common">Southern root-knot nematode worm</name>
    <name type="synonym">Oxyuris incognita</name>
    <dbReference type="NCBI Taxonomy" id="6306"/>
    <lineage>
        <taxon>Eukaryota</taxon>
        <taxon>Metazoa</taxon>
        <taxon>Ecdysozoa</taxon>
        <taxon>Nematoda</taxon>
        <taxon>Chromadorea</taxon>
        <taxon>Rhabditida</taxon>
        <taxon>Tylenchina</taxon>
        <taxon>Tylenchomorpha</taxon>
        <taxon>Tylenchoidea</taxon>
        <taxon>Meloidogynidae</taxon>
        <taxon>Meloidogyninae</taxon>
        <taxon>Meloidogyne</taxon>
        <taxon>Meloidogyne incognita group</taxon>
    </lineage>
</organism>
<feature type="compositionally biased region" description="Polar residues" evidence="5">
    <location>
        <begin position="1"/>
        <end position="14"/>
    </location>
</feature>
<dbReference type="AlphaFoldDB" id="A0A914KJN2"/>
<dbReference type="GO" id="GO:0031718">
    <property type="term" value="F:type 1 cannabinoid receptor binding"/>
    <property type="evidence" value="ECO:0007669"/>
    <property type="project" value="TreeGrafter"/>
</dbReference>
<protein>
    <recommendedName>
        <fullName evidence="3">CB1 cannabinoid receptor-interacting protein 1</fullName>
    </recommendedName>
</protein>
<evidence type="ECO:0000256" key="4">
    <source>
        <dbReference type="ARBA" id="ARBA00026030"/>
    </source>
</evidence>
<dbReference type="PANTHER" id="PTHR31952:SF1">
    <property type="entry name" value="CB1 CANNABINOID RECEPTOR-INTERACTING PROTEIN 1"/>
    <property type="match status" value="1"/>
</dbReference>
<proteinExistence type="inferred from homology"/>
<name>A0A914KJN2_MELIC</name>
<keyword evidence="6" id="KW-1185">Reference proteome</keyword>
<evidence type="ECO:0000313" key="7">
    <source>
        <dbReference type="WBParaSite" id="Minc3s00024g01507"/>
    </source>
</evidence>
<evidence type="ECO:0000256" key="3">
    <source>
        <dbReference type="ARBA" id="ARBA00015651"/>
    </source>
</evidence>
<comment type="function">
    <text evidence="1">Suppresses cannabinoid receptor CNR1-mediated tonic inhibition of voltage-gated calcium channels.</text>
</comment>
<evidence type="ECO:0000313" key="6">
    <source>
        <dbReference type="Proteomes" id="UP000887563"/>
    </source>
</evidence>
<comment type="subunit">
    <text evidence="4">Interacts with the cannabinoid receptor CNR1 (via C-terminus). Does not interact with cannabinoid receptor CNR2.</text>
</comment>
<evidence type="ECO:0000256" key="2">
    <source>
        <dbReference type="ARBA" id="ARBA00007288"/>
    </source>
</evidence>
<dbReference type="PANTHER" id="PTHR31952">
    <property type="entry name" value="CB1 CANNABINOID RECEPTOR-INTERACTING PROTEIN 1"/>
    <property type="match status" value="1"/>
</dbReference>
<dbReference type="InterPro" id="IPR029204">
    <property type="entry name" value="CNRIP1"/>
</dbReference>
<evidence type="ECO:0000256" key="1">
    <source>
        <dbReference type="ARBA" id="ARBA00003884"/>
    </source>
</evidence>
<reference evidence="7" key="1">
    <citation type="submission" date="2022-11" db="UniProtKB">
        <authorList>
            <consortium name="WormBaseParasite"/>
        </authorList>
    </citation>
    <scope>IDENTIFICATION</scope>
</reference>
<sequence>MQRSNSITRENGGSNLHVGIVNNDPRQRKFSISACRRHSIELNENQFMLIIMFSNAETNERISYKQDGSRFGASQLTLKFATNSLYKIFVKARPPQDFVTLNIGGSELKLIQVDADFGEYAAVWNTSDKTPTKKGTRQDIQFILVGDGHKTLNKNIQVKFYPRSDSHASWGQKLDQITWHCEVDEFGAVLLMFVFSIGSIRRPNFFKCTLL</sequence>
<dbReference type="Pfam" id="PF15043">
    <property type="entry name" value="CNRIP1"/>
    <property type="match status" value="1"/>
</dbReference>